<dbReference type="NCBIfam" id="TIGR00231">
    <property type="entry name" value="small_GTP"/>
    <property type="match status" value="1"/>
</dbReference>
<dbReference type="GO" id="GO:0005509">
    <property type="term" value="F:calcium ion binding"/>
    <property type="evidence" value="ECO:0007669"/>
    <property type="project" value="InterPro"/>
</dbReference>
<keyword evidence="5" id="KW-0342">GTP-binding</keyword>
<dbReference type="SMART" id="SM00176">
    <property type="entry name" value="RAN"/>
    <property type="match status" value="1"/>
</dbReference>
<evidence type="ECO:0000259" key="8">
    <source>
        <dbReference type="PROSITE" id="PS50222"/>
    </source>
</evidence>
<evidence type="ECO:0000256" key="4">
    <source>
        <dbReference type="ARBA" id="ARBA00023054"/>
    </source>
</evidence>
<evidence type="ECO:0000256" key="3">
    <source>
        <dbReference type="ARBA" id="ARBA00022741"/>
    </source>
</evidence>
<dbReference type="CDD" id="cd00154">
    <property type="entry name" value="Rab"/>
    <property type="match status" value="1"/>
</dbReference>
<dbReference type="PRINTS" id="PR00449">
    <property type="entry name" value="RASTRNSFRMNG"/>
</dbReference>
<evidence type="ECO:0000256" key="6">
    <source>
        <dbReference type="SAM" id="Coils"/>
    </source>
</evidence>
<proteinExistence type="predicted"/>
<dbReference type="SMART" id="SM00173">
    <property type="entry name" value="RAS"/>
    <property type="match status" value="1"/>
</dbReference>
<dbReference type="PROSITE" id="PS51421">
    <property type="entry name" value="RAS"/>
    <property type="match status" value="1"/>
</dbReference>
<dbReference type="InterPro" id="IPR001806">
    <property type="entry name" value="Small_GTPase"/>
</dbReference>
<name>A0A4E0RJK6_FASHE</name>
<keyword evidence="4 6" id="KW-0175">Coiled coil</keyword>
<organism evidence="9 10">
    <name type="scientific">Fasciola hepatica</name>
    <name type="common">Liver fluke</name>
    <dbReference type="NCBI Taxonomy" id="6192"/>
    <lineage>
        <taxon>Eukaryota</taxon>
        <taxon>Metazoa</taxon>
        <taxon>Spiralia</taxon>
        <taxon>Lophotrochozoa</taxon>
        <taxon>Platyhelminthes</taxon>
        <taxon>Trematoda</taxon>
        <taxon>Digenea</taxon>
        <taxon>Plagiorchiida</taxon>
        <taxon>Echinostomata</taxon>
        <taxon>Echinostomatoidea</taxon>
        <taxon>Fasciolidae</taxon>
        <taxon>Fasciola</taxon>
    </lineage>
</organism>
<feature type="compositionally biased region" description="Polar residues" evidence="7">
    <location>
        <begin position="400"/>
        <end position="425"/>
    </location>
</feature>
<evidence type="ECO:0000256" key="5">
    <source>
        <dbReference type="ARBA" id="ARBA00023134"/>
    </source>
</evidence>
<keyword evidence="3" id="KW-0547">Nucleotide-binding</keyword>
<dbReference type="InterPro" id="IPR005225">
    <property type="entry name" value="Small_GTP-bd"/>
</dbReference>
<dbReference type="SUPFAM" id="SSF47473">
    <property type="entry name" value="EF-hand"/>
    <property type="match status" value="1"/>
</dbReference>
<dbReference type="FunFam" id="3.40.50.300:FF:001348">
    <property type="entry name" value="Ras and EF-hand domain-containing protein"/>
    <property type="match status" value="1"/>
</dbReference>
<keyword evidence="2" id="KW-0963">Cytoplasm</keyword>
<dbReference type="Pfam" id="PF13499">
    <property type="entry name" value="EF-hand_7"/>
    <property type="match status" value="1"/>
</dbReference>
<dbReference type="EMBL" id="JXXN02000379">
    <property type="protein sequence ID" value="THD27583.1"/>
    <property type="molecule type" value="Genomic_DNA"/>
</dbReference>
<dbReference type="PROSITE" id="PS51420">
    <property type="entry name" value="RHO"/>
    <property type="match status" value="1"/>
</dbReference>
<evidence type="ECO:0000256" key="2">
    <source>
        <dbReference type="ARBA" id="ARBA00022490"/>
    </source>
</evidence>
<accession>A0A4E0RJK6</accession>
<feature type="coiled-coil region" evidence="6">
    <location>
        <begin position="343"/>
        <end position="370"/>
    </location>
</feature>
<dbReference type="PROSITE" id="PS51419">
    <property type="entry name" value="RAB"/>
    <property type="match status" value="1"/>
</dbReference>
<dbReference type="InterPro" id="IPR002048">
    <property type="entry name" value="EF_hand_dom"/>
</dbReference>
<dbReference type="GO" id="GO:0005737">
    <property type="term" value="C:cytoplasm"/>
    <property type="evidence" value="ECO:0007669"/>
    <property type="project" value="UniProtKB-SubCell"/>
</dbReference>
<feature type="compositionally biased region" description="Polar residues" evidence="7">
    <location>
        <begin position="284"/>
        <end position="295"/>
    </location>
</feature>
<dbReference type="SMART" id="SM00174">
    <property type="entry name" value="RHO"/>
    <property type="match status" value="1"/>
</dbReference>
<dbReference type="PROSITE" id="PS50222">
    <property type="entry name" value="EF_HAND_2"/>
    <property type="match status" value="1"/>
</dbReference>
<feature type="region of interest" description="Disordered" evidence="7">
    <location>
        <begin position="400"/>
        <end position="427"/>
    </location>
</feature>
<dbReference type="Proteomes" id="UP000230066">
    <property type="component" value="Unassembled WGS sequence"/>
</dbReference>
<gene>
    <name evidence="9" type="ORF">D915_001552</name>
</gene>
<dbReference type="GO" id="GO:0005525">
    <property type="term" value="F:GTP binding"/>
    <property type="evidence" value="ECO:0007669"/>
    <property type="project" value="UniProtKB-KW"/>
</dbReference>
<dbReference type="SMART" id="SM00175">
    <property type="entry name" value="RAB"/>
    <property type="match status" value="1"/>
</dbReference>
<evidence type="ECO:0000313" key="10">
    <source>
        <dbReference type="Proteomes" id="UP000230066"/>
    </source>
</evidence>
<dbReference type="GO" id="GO:0003924">
    <property type="term" value="F:GTPase activity"/>
    <property type="evidence" value="ECO:0007669"/>
    <property type="project" value="InterPro"/>
</dbReference>
<protein>
    <submittedName>
        <fullName evidence="9">RAB44</fullName>
    </submittedName>
</protein>
<feature type="region of interest" description="Disordered" evidence="7">
    <location>
        <begin position="284"/>
        <end position="321"/>
    </location>
</feature>
<sequence>MATEALRELMRSYDVEHNGFLNKIEWVKLCSHDTINLSPELASALFDGLDTDADGEVRISDIMKELAAYEDSDSVATTPTRRQALQSGSSFHYSLPPTPKTLRKIPHPVMPIVRESRGQNRRLWERRAKSSYTNQAQAVQLDWPGDTYTTKKEVTEDGAEVFSTTPIAMNPRLKNLLELENEISRSYPELLPTLNNVMEDIRSELLASREEKHTLEENYMKEKAARKQDLIRMENELEMQIQRYEERAKNEVQDRIRSEYDTMINAKEKEIAEIRSQVEMLKSRIQSGEEQQPARTTPDSTTMDQTTLLENPISPTPWPYVRNQSRIRNSTDRDRLEAVLLQLASRETELSTLKAQLEIQEQQIACDKRELLTREEEKLQLYQQLQSMREIVKRMSGSNEDLYSSLHGPSSQCGSTRSTNETELQTPKPPERMFKVILVGDSSVGKSSFMHQFCDGVFYPKLRATVGVDFRTRNLRVDGTVYTIQLWDTAGQEKYRSIVRTYFRKVDGVIIIYDVTRPTSFYNVQSWMDSVEDNADGTKTPIIIVGNKTDLRESEDDNANTTSCVTTEMGRKFAQSHEALFIETSVCKAENVDEAVRNLAREMKLDEDEQIGTVSLIVEKPKTKSTIQCCK</sequence>
<feature type="compositionally biased region" description="Low complexity" evidence="7">
    <location>
        <begin position="296"/>
        <end position="307"/>
    </location>
</feature>
<dbReference type="Gene3D" id="1.10.238.10">
    <property type="entry name" value="EF-hand"/>
    <property type="match status" value="1"/>
</dbReference>
<dbReference type="PANTHER" id="PTHR47977">
    <property type="entry name" value="RAS-RELATED PROTEIN RAB"/>
    <property type="match status" value="1"/>
</dbReference>
<dbReference type="InterPro" id="IPR027417">
    <property type="entry name" value="P-loop_NTPase"/>
</dbReference>
<comment type="subcellular location">
    <subcellularLocation>
        <location evidence="1">Cytoplasm</location>
    </subcellularLocation>
</comment>
<evidence type="ECO:0000256" key="7">
    <source>
        <dbReference type="SAM" id="MobiDB-lite"/>
    </source>
</evidence>
<dbReference type="Pfam" id="PF00071">
    <property type="entry name" value="Ras"/>
    <property type="match status" value="1"/>
</dbReference>
<keyword evidence="10" id="KW-1185">Reference proteome</keyword>
<dbReference type="AlphaFoldDB" id="A0A4E0RJK6"/>
<reference evidence="9" key="1">
    <citation type="submission" date="2019-03" db="EMBL/GenBank/DDBJ databases">
        <title>Improved annotation for the trematode Fasciola hepatica.</title>
        <authorList>
            <person name="Choi Y.-J."/>
            <person name="Martin J."/>
            <person name="Mitreva M."/>
        </authorList>
    </citation>
    <scope>NUCLEOTIDE SEQUENCE [LARGE SCALE GENOMIC DNA]</scope>
</reference>
<dbReference type="SUPFAM" id="SSF52540">
    <property type="entry name" value="P-loop containing nucleoside triphosphate hydrolases"/>
    <property type="match status" value="1"/>
</dbReference>
<comment type="caution">
    <text evidence="9">The sequence shown here is derived from an EMBL/GenBank/DDBJ whole genome shotgun (WGS) entry which is preliminary data.</text>
</comment>
<evidence type="ECO:0000256" key="1">
    <source>
        <dbReference type="ARBA" id="ARBA00004496"/>
    </source>
</evidence>
<feature type="domain" description="EF-hand" evidence="8">
    <location>
        <begin position="1"/>
        <end position="36"/>
    </location>
</feature>
<evidence type="ECO:0000313" key="9">
    <source>
        <dbReference type="EMBL" id="THD27583.1"/>
    </source>
</evidence>
<dbReference type="Gene3D" id="3.40.50.300">
    <property type="entry name" value="P-loop containing nucleotide triphosphate hydrolases"/>
    <property type="match status" value="1"/>
</dbReference>
<dbReference type="InterPro" id="IPR011992">
    <property type="entry name" value="EF-hand-dom_pair"/>
</dbReference>
<dbReference type="InterPro" id="IPR050227">
    <property type="entry name" value="Rab"/>
</dbReference>